<gene>
    <name evidence="2" type="ORF">I306_03821</name>
</gene>
<evidence type="ECO:0000313" key="2">
    <source>
        <dbReference type="EMBL" id="KIR79170.1"/>
    </source>
</evidence>
<keyword evidence="3" id="KW-1185">Reference proteome</keyword>
<feature type="compositionally biased region" description="Polar residues" evidence="1">
    <location>
        <begin position="103"/>
        <end position="115"/>
    </location>
</feature>
<organism evidence="2 3">
    <name type="scientific">Cryptococcus gattii EJB2</name>
    <dbReference type="NCBI Taxonomy" id="1296103"/>
    <lineage>
        <taxon>Eukaryota</taxon>
        <taxon>Fungi</taxon>
        <taxon>Dikarya</taxon>
        <taxon>Basidiomycota</taxon>
        <taxon>Agaricomycotina</taxon>
        <taxon>Tremellomycetes</taxon>
        <taxon>Tremellales</taxon>
        <taxon>Cryptococcaceae</taxon>
        <taxon>Cryptococcus</taxon>
        <taxon>Cryptococcus gattii species complex</taxon>
    </lineage>
</organism>
<accession>A0ABR5BU38</accession>
<evidence type="ECO:0000313" key="3">
    <source>
        <dbReference type="Proteomes" id="UP000054272"/>
    </source>
</evidence>
<dbReference type="EMBL" id="KN848689">
    <property type="protein sequence ID" value="KIR79170.1"/>
    <property type="molecule type" value="Genomic_DNA"/>
</dbReference>
<evidence type="ECO:0008006" key="4">
    <source>
        <dbReference type="Google" id="ProtNLM"/>
    </source>
</evidence>
<name>A0ABR5BU38_9TREE</name>
<protein>
    <recommendedName>
        <fullName evidence="4">Required for respiratory growth protein 8, mitochondrial</fullName>
    </recommendedName>
</protein>
<dbReference type="Proteomes" id="UP000054272">
    <property type="component" value="Unassembled WGS sequence"/>
</dbReference>
<evidence type="ECO:0000256" key="1">
    <source>
        <dbReference type="SAM" id="MobiDB-lite"/>
    </source>
</evidence>
<proteinExistence type="predicted"/>
<feature type="region of interest" description="Disordered" evidence="1">
    <location>
        <begin position="86"/>
        <end position="115"/>
    </location>
</feature>
<sequence>MLSFKTLLNKTRTIFSRSRNVMAHNLPERSSLDGQWEIISKSPSILYECLQAFPPLEVDVSPGDCSALGLGLNSGLQTGGLRHGVKLSDKSSLRRAKRKCKDTLQSPSKGSVSAVPTSKKSFFKSIKVHRPKSKKNMNQTETLSNEAEFGQVAAAPVHTVNPKTKTRTRKHDFGLFKGSLIGYHSKMSPSENTENDELVADLAPRLYFTPLPTIFESGGRNQPIASAVLEEDENPTILVLKSTCVPLN</sequence>
<reference evidence="2 3" key="1">
    <citation type="submission" date="2015-01" db="EMBL/GenBank/DDBJ databases">
        <title>The Genome Sequence of Cryptococcus gattii EJB2.</title>
        <authorList>
            <consortium name="The Broad Institute Genomics Platform"/>
            <person name="Cuomo C."/>
            <person name="Litvintseva A."/>
            <person name="Chen Y."/>
            <person name="Heitman J."/>
            <person name="Sun S."/>
            <person name="Springer D."/>
            <person name="Dromer F."/>
            <person name="Young S."/>
            <person name="Zeng Q."/>
            <person name="Gargeya S."/>
            <person name="Abouelleil A."/>
            <person name="Alvarado L."/>
            <person name="Chapman S.B."/>
            <person name="Gainer-Dewar J."/>
            <person name="Goldberg J."/>
            <person name="Griggs A."/>
            <person name="Gujja S."/>
            <person name="Hansen M."/>
            <person name="Howarth C."/>
            <person name="Imamovic A."/>
            <person name="Larimer J."/>
            <person name="Murphy C."/>
            <person name="Naylor J."/>
            <person name="Pearson M."/>
            <person name="Priest M."/>
            <person name="Roberts A."/>
            <person name="Saif S."/>
            <person name="Shea T."/>
            <person name="Sykes S."/>
            <person name="Wortman J."/>
            <person name="Nusbaum C."/>
            <person name="Birren B."/>
        </authorList>
    </citation>
    <scope>NUCLEOTIDE SEQUENCE [LARGE SCALE GENOMIC DNA]</scope>
    <source>
        <strain evidence="2 3">EJB2</strain>
    </source>
</reference>